<dbReference type="Gene3D" id="3.60.21.10">
    <property type="match status" value="1"/>
</dbReference>
<dbReference type="PROSITE" id="PS51257">
    <property type="entry name" value="PROKAR_LIPOPROTEIN"/>
    <property type="match status" value="1"/>
</dbReference>
<dbReference type="SUPFAM" id="SSF56300">
    <property type="entry name" value="Metallo-dependent phosphatases"/>
    <property type="match status" value="1"/>
</dbReference>
<proteinExistence type="inferred from homology"/>
<dbReference type="PRINTS" id="PR01607">
    <property type="entry name" value="APYRASEFAMLY"/>
</dbReference>
<dbReference type="InterPro" id="IPR006179">
    <property type="entry name" value="5_nucleotidase/apyrase"/>
</dbReference>
<dbReference type="InterPro" id="IPR008334">
    <property type="entry name" value="5'-Nucleotdase_C"/>
</dbReference>
<keyword evidence="2" id="KW-0547">Nucleotide-binding</keyword>
<evidence type="ECO:0000256" key="2">
    <source>
        <dbReference type="RuleBase" id="RU362119"/>
    </source>
</evidence>
<keyword evidence="2" id="KW-0378">Hydrolase</keyword>
<dbReference type="EMBL" id="JBHLTL010000001">
    <property type="protein sequence ID" value="MFC0588749.1"/>
    <property type="molecule type" value="Genomic_DNA"/>
</dbReference>
<dbReference type="RefSeq" id="WP_379480238.1">
    <property type="nucleotide sequence ID" value="NZ_JBHLTL010000001.1"/>
</dbReference>
<comment type="similarity">
    <text evidence="2">Belongs to the 5'-nucleotidase family.</text>
</comment>
<dbReference type="InterPro" id="IPR029052">
    <property type="entry name" value="Metallo-depent_PP-like"/>
</dbReference>
<keyword evidence="6" id="KW-1185">Reference proteome</keyword>
<evidence type="ECO:0000313" key="5">
    <source>
        <dbReference type="EMBL" id="MFC0588749.1"/>
    </source>
</evidence>
<gene>
    <name evidence="5" type="ORF">ACFFF7_04925</name>
</gene>
<dbReference type="SUPFAM" id="SSF55816">
    <property type="entry name" value="5'-nucleotidase (syn. UDP-sugar hydrolase), C-terminal domain"/>
    <property type="match status" value="1"/>
</dbReference>
<evidence type="ECO:0000313" key="6">
    <source>
        <dbReference type="Proteomes" id="UP001589943"/>
    </source>
</evidence>
<evidence type="ECO:0000259" key="4">
    <source>
        <dbReference type="Pfam" id="PF02872"/>
    </source>
</evidence>
<sequence>MNFRHFLTLLILPAIAGCAAGPGTRSAAASSTVTVGIAAINDFHGALEPPKTSVVVADGKGGVIQIPAGGSAYLASAVDSVRQKYLNHLTVAAGDLIGASQLSSSLFLDEPAIGVLNRIGLDFNAVGNHEFDRGRDELKRKASGGCAQYSALKPCRLEPFKGARFGYLAANSVEADGKTLFPATALRSFGSGKRRVTVGLIGLTLKETGDLSSREGLKGVHFTDEADTVNALVPGLKAKGAAAIVLLIHQGGYTKGDPDPSACPALTGGIRPILDRLDPRVDVVVSGHTHWSYVCDYGQYNPERPFLLTSAGVFGQLVTDIALDIDPAAKRVVAKRASNVIVQSEGYATRIGRIEPKDQFARFAPRADIAAYVARYVDASKAEIQRPVGKLAGEVKRPGGDSSWNGGTLGNLIADSQLAATRKAGAQIAFMNPFGIRAPHTLTPGADGTITFGQIYAVQPFTNGMVTMSLTGAELKAALEEGLDDTQPKQLLSASQGFAWTYDLTRPAGSRVMAMTLDGKAIDPAQTYRVTVNSFLANGGDSFATFARQRDAAISPLTDVEAMEAWLGGPALRAVPAEERASEAAK</sequence>
<dbReference type="InterPro" id="IPR036907">
    <property type="entry name" value="5'-Nucleotdase_C_sf"/>
</dbReference>
<feature type="chain" id="PRO_5044979502" evidence="2">
    <location>
        <begin position="20"/>
        <end position="586"/>
    </location>
</feature>
<name>A0ABV6PG21_9SPHN</name>
<dbReference type="PANTHER" id="PTHR11575:SF24">
    <property type="entry name" value="5'-NUCLEOTIDASE"/>
    <property type="match status" value="1"/>
</dbReference>
<dbReference type="Gene3D" id="3.90.780.10">
    <property type="entry name" value="5'-Nucleotidase, C-terminal domain"/>
    <property type="match status" value="1"/>
</dbReference>
<feature type="signal peptide" evidence="2">
    <location>
        <begin position="1"/>
        <end position="19"/>
    </location>
</feature>
<dbReference type="Pfam" id="PF02872">
    <property type="entry name" value="5_nucleotid_C"/>
    <property type="match status" value="1"/>
</dbReference>
<keyword evidence="1 2" id="KW-0732">Signal</keyword>
<accession>A0ABV6PG21</accession>
<evidence type="ECO:0000256" key="1">
    <source>
        <dbReference type="ARBA" id="ARBA00022729"/>
    </source>
</evidence>
<feature type="domain" description="5'-Nucleotidase C-terminal" evidence="4">
    <location>
        <begin position="402"/>
        <end position="547"/>
    </location>
</feature>
<dbReference type="Pfam" id="PF00149">
    <property type="entry name" value="Metallophos"/>
    <property type="match status" value="1"/>
</dbReference>
<dbReference type="PANTHER" id="PTHR11575">
    <property type="entry name" value="5'-NUCLEOTIDASE-RELATED"/>
    <property type="match status" value="1"/>
</dbReference>
<comment type="caution">
    <text evidence="5">The sequence shown here is derived from an EMBL/GenBank/DDBJ whole genome shotgun (WGS) entry which is preliminary data.</text>
</comment>
<evidence type="ECO:0000259" key="3">
    <source>
        <dbReference type="Pfam" id="PF00149"/>
    </source>
</evidence>
<protein>
    <submittedName>
        <fullName evidence="5">Bifunctional metallophosphatase/5'-nucleotidase</fullName>
    </submittedName>
</protein>
<reference evidence="5 6" key="1">
    <citation type="submission" date="2024-09" db="EMBL/GenBank/DDBJ databases">
        <authorList>
            <person name="Sun Q."/>
            <person name="Mori K."/>
        </authorList>
    </citation>
    <scope>NUCLEOTIDE SEQUENCE [LARGE SCALE GENOMIC DNA]</scope>
    <source>
        <strain evidence="5 6">NCAIM B.02537</strain>
    </source>
</reference>
<feature type="domain" description="Calcineurin-like phosphoesterase" evidence="3">
    <location>
        <begin position="37"/>
        <end position="291"/>
    </location>
</feature>
<dbReference type="Proteomes" id="UP001589943">
    <property type="component" value="Unassembled WGS sequence"/>
</dbReference>
<dbReference type="InterPro" id="IPR004843">
    <property type="entry name" value="Calcineurin-like_PHP"/>
</dbReference>
<organism evidence="5 6">
    <name type="scientific">Novosphingobium aquiterrae</name>
    <dbReference type="NCBI Taxonomy" id="624388"/>
    <lineage>
        <taxon>Bacteria</taxon>
        <taxon>Pseudomonadati</taxon>
        <taxon>Pseudomonadota</taxon>
        <taxon>Alphaproteobacteria</taxon>
        <taxon>Sphingomonadales</taxon>
        <taxon>Sphingomonadaceae</taxon>
        <taxon>Novosphingobium</taxon>
    </lineage>
</organism>